<dbReference type="CDD" id="cd07043">
    <property type="entry name" value="STAS_anti-anti-sigma_factors"/>
    <property type="match status" value="1"/>
</dbReference>
<keyword evidence="3" id="KW-1185">Reference proteome</keyword>
<dbReference type="Proteomes" id="UP001168640">
    <property type="component" value="Unassembled WGS sequence"/>
</dbReference>
<dbReference type="InterPro" id="IPR058548">
    <property type="entry name" value="MlaB-like_STAS"/>
</dbReference>
<evidence type="ECO:0000313" key="2">
    <source>
        <dbReference type="EMBL" id="MDO3720363.1"/>
    </source>
</evidence>
<sequence>MSLAVPSVTLNGTTLSVAGEVNAETVMSLRSRGEALIRSARSPLAVDLAGLEAAHSVVLSMLLCWQRAAGESGATLTFQNASDRLRSLAALSNLDRQIPGFETA</sequence>
<dbReference type="Gene3D" id="3.30.750.24">
    <property type="entry name" value="STAS domain"/>
    <property type="match status" value="1"/>
</dbReference>
<accession>A0ABT8VWK2</accession>
<dbReference type="EMBL" id="JAUMIS010000001">
    <property type="protein sequence ID" value="MDO3720363.1"/>
    <property type="molecule type" value="Genomic_DNA"/>
</dbReference>
<dbReference type="InterPro" id="IPR036513">
    <property type="entry name" value="STAS_dom_sf"/>
</dbReference>
<organism evidence="2 3">
    <name type="scientific">Marinobacter suaedae</name>
    <dbReference type="NCBI Taxonomy" id="3057675"/>
    <lineage>
        <taxon>Bacteria</taxon>
        <taxon>Pseudomonadati</taxon>
        <taxon>Pseudomonadota</taxon>
        <taxon>Gammaproteobacteria</taxon>
        <taxon>Pseudomonadales</taxon>
        <taxon>Marinobacteraceae</taxon>
        <taxon>Marinobacter</taxon>
    </lineage>
</organism>
<proteinExistence type="predicted"/>
<name>A0ABT8VWK2_9GAMM</name>
<dbReference type="SUPFAM" id="SSF52091">
    <property type="entry name" value="SpoIIaa-like"/>
    <property type="match status" value="1"/>
</dbReference>
<reference evidence="2" key="1">
    <citation type="submission" date="2023-07" db="EMBL/GenBank/DDBJ databases">
        <title>Marinobacter sp. chi1 genome sequencing and assembly.</title>
        <authorList>
            <person name="Park S."/>
        </authorList>
    </citation>
    <scope>NUCLEOTIDE SEQUENCE</scope>
    <source>
        <strain evidence="2">Chi1</strain>
    </source>
</reference>
<evidence type="ECO:0000313" key="3">
    <source>
        <dbReference type="Proteomes" id="UP001168640"/>
    </source>
</evidence>
<dbReference type="RefSeq" id="WP_302908594.1">
    <property type="nucleotide sequence ID" value="NZ_JAUMIS010000001.1"/>
</dbReference>
<comment type="caution">
    <text evidence="2">The sequence shown here is derived from an EMBL/GenBank/DDBJ whole genome shotgun (WGS) entry which is preliminary data.</text>
</comment>
<evidence type="ECO:0000259" key="1">
    <source>
        <dbReference type="Pfam" id="PF13466"/>
    </source>
</evidence>
<gene>
    <name evidence="2" type="ORF">QVZ43_01445</name>
</gene>
<dbReference type="Pfam" id="PF13466">
    <property type="entry name" value="STAS_2"/>
    <property type="match status" value="1"/>
</dbReference>
<feature type="domain" description="MlaB-like STAS" evidence="1">
    <location>
        <begin position="15"/>
        <end position="95"/>
    </location>
</feature>
<protein>
    <submittedName>
        <fullName evidence="2">STAS domain-containing protein</fullName>
    </submittedName>
</protein>